<dbReference type="Proteomes" id="UP001160499">
    <property type="component" value="Unassembled WGS sequence"/>
</dbReference>
<evidence type="ECO:0000313" key="4">
    <source>
        <dbReference type="Proteomes" id="UP001160499"/>
    </source>
</evidence>
<evidence type="ECO:0008006" key="5">
    <source>
        <dbReference type="Google" id="ProtNLM"/>
    </source>
</evidence>
<reference evidence="3 4" key="1">
    <citation type="submission" date="2023-04" db="EMBL/GenBank/DDBJ databases">
        <title>Forest soil microbial communities from Buena Vista Peninsula, Colon Province, Panama.</title>
        <authorList>
            <person name="Bouskill N."/>
        </authorList>
    </citation>
    <scope>NUCLEOTIDE SEQUENCE [LARGE SCALE GENOMIC DNA]</scope>
    <source>
        <strain evidence="3 4">GGS1</strain>
    </source>
</reference>
<feature type="transmembrane region" description="Helical" evidence="2">
    <location>
        <begin position="198"/>
        <end position="228"/>
    </location>
</feature>
<keyword evidence="2" id="KW-0812">Transmembrane</keyword>
<dbReference type="EMBL" id="JARXVH010000007">
    <property type="protein sequence ID" value="MDH6217359.1"/>
    <property type="molecule type" value="Genomic_DNA"/>
</dbReference>
<gene>
    <name evidence="3" type="ORF">M2283_004687</name>
</gene>
<keyword evidence="2" id="KW-0472">Membrane</keyword>
<feature type="transmembrane region" description="Helical" evidence="2">
    <location>
        <begin position="297"/>
        <end position="314"/>
    </location>
</feature>
<keyword evidence="2" id="KW-1133">Transmembrane helix</keyword>
<feature type="transmembrane region" description="Helical" evidence="2">
    <location>
        <begin position="376"/>
        <end position="393"/>
    </location>
</feature>
<feature type="transmembrane region" description="Helical" evidence="2">
    <location>
        <begin position="122"/>
        <end position="140"/>
    </location>
</feature>
<evidence type="ECO:0000256" key="1">
    <source>
        <dbReference type="SAM" id="MobiDB-lite"/>
    </source>
</evidence>
<protein>
    <recommendedName>
        <fullName evidence="5">Glycosyltransferase RgtA/B/C/D-like domain-containing protein</fullName>
    </recommendedName>
</protein>
<name>A0ABT6LM31_9ACTN</name>
<feature type="transmembrane region" description="Helical" evidence="2">
    <location>
        <begin position="349"/>
        <end position="369"/>
    </location>
</feature>
<feature type="transmembrane region" description="Helical" evidence="2">
    <location>
        <begin position="434"/>
        <end position="453"/>
    </location>
</feature>
<evidence type="ECO:0000313" key="3">
    <source>
        <dbReference type="EMBL" id="MDH6217359.1"/>
    </source>
</evidence>
<feature type="region of interest" description="Disordered" evidence="1">
    <location>
        <begin position="1"/>
        <end position="36"/>
    </location>
</feature>
<feature type="transmembrane region" description="Helical" evidence="2">
    <location>
        <begin position="43"/>
        <end position="64"/>
    </location>
</feature>
<sequence length="591" mass="63668">MEGDRGERRGPAGHSGRLSVATTTLPDDTTVARPRTDDRRSPLWWAAVALPSAVAVVAVVYTVATRRLTGDLHYVLAALRTGREAGYSPSEVFTHRPYFYRWFIAILDRLTSFGGGTPVREALMGAVGVLLAAAAAYALYTALLRRVTGREAALTAGATGLALALAPRNDFLQPEWAAVVLTVLGVAAAIGPERPWRAALLAAVPLGLAVMMKYSTAATAAIGILLVYTVDRGRAVRVAVVAMAAAAGLFGLSVLGGSHEWQWTEDMPQINQSAMSRTGIHPHFILDRSVDFLADRAVATPVLLLLPGALLLVLTRVHGRWRRAELLLIAATIGVAAQAVVVVQGNWFLYHGAQMPVLAAATWGLAVGGARRTPPWCFAAVSLVYGVLPVLYAEAPKGLQRPWEVWAAGLVALLAAGVDAARSRTTTARRGVPSAVLVTLSGVVCLTATIWPGSPHLVSHGKVTETSAQYLDEMRLAQSDADRIRDRLPANAPVLYLAFGDITYYVDHPAQCRYPVATFLQRSRFLPDVADLPSFKENADCVDHDPAPYALLERPWFRPGRVDPALWQRVQAVYDCPHARAGTRFVLCVRR</sequence>
<feature type="transmembrane region" description="Helical" evidence="2">
    <location>
        <begin position="235"/>
        <end position="255"/>
    </location>
</feature>
<accession>A0ABT6LM31</accession>
<feature type="transmembrane region" description="Helical" evidence="2">
    <location>
        <begin position="326"/>
        <end position="343"/>
    </location>
</feature>
<feature type="compositionally biased region" description="Basic and acidic residues" evidence="1">
    <location>
        <begin position="1"/>
        <end position="10"/>
    </location>
</feature>
<proteinExistence type="predicted"/>
<comment type="caution">
    <text evidence="3">The sequence shown here is derived from an EMBL/GenBank/DDBJ whole genome shotgun (WGS) entry which is preliminary data.</text>
</comment>
<feature type="transmembrane region" description="Helical" evidence="2">
    <location>
        <begin position="176"/>
        <end position="192"/>
    </location>
</feature>
<evidence type="ECO:0000256" key="2">
    <source>
        <dbReference type="SAM" id="Phobius"/>
    </source>
</evidence>
<keyword evidence="4" id="KW-1185">Reference proteome</keyword>
<feature type="transmembrane region" description="Helical" evidence="2">
    <location>
        <begin position="405"/>
        <end position="422"/>
    </location>
</feature>
<organism evidence="3 4">
    <name type="scientific">Streptomyces pseudovenezuelae</name>
    <dbReference type="NCBI Taxonomy" id="67350"/>
    <lineage>
        <taxon>Bacteria</taxon>
        <taxon>Bacillati</taxon>
        <taxon>Actinomycetota</taxon>
        <taxon>Actinomycetes</taxon>
        <taxon>Kitasatosporales</taxon>
        <taxon>Streptomycetaceae</taxon>
        <taxon>Streptomyces</taxon>
        <taxon>Streptomyces aurantiacus group</taxon>
    </lineage>
</organism>